<comment type="caution">
    <text evidence="1">The sequence shown here is derived from an EMBL/GenBank/DDBJ whole genome shotgun (WGS) entry which is preliminary data.</text>
</comment>
<accession>A0A4Z1F693</accession>
<proteinExistence type="predicted"/>
<keyword evidence="2" id="KW-1185">Reference proteome</keyword>
<gene>
    <name evidence="1" type="ORF">BPAE_0358g00080</name>
</gene>
<organism evidence="1 2">
    <name type="scientific">Botrytis paeoniae</name>
    <dbReference type="NCBI Taxonomy" id="278948"/>
    <lineage>
        <taxon>Eukaryota</taxon>
        <taxon>Fungi</taxon>
        <taxon>Dikarya</taxon>
        <taxon>Ascomycota</taxon>
        <taxon>Pezizomycotina</taxon>
        <taxon>Leotiomycetes</taxon>
        <taxon>Helotiales</taxon>
        <taxon>Sclerotiniaceae</taxon>
        <taxon>Botrytis</taxon>
    </lineage>
</organism>
<evidence type="ECO:0000313" key="2">
    <source>
        <dbReference type="Proteomes" id="UP000297910"/>
    </source>
</evidence>
<dbReference type="EMBL" id="PQXI01000356">
    <property type="protein sequence ID" value="TGO18949.1"/>
    <property type="molecule type" value="Genomic_DNA"/>
</dbReference>
<name>A0A4Z1F693_9HELO</name>
<protein>
    <submittedName>
        <fullName evidence="1">Uncharacterized protein</fullName>
    </submittedName>
</protein>
<dbReference type="AlphaFoldDB" id="A0A4Z1F693"/>
<sequence length="120" mass="13918">MDVNLKVTELQESFSVEAGSQRYGDILRKTNVQARATELDTSSQVRRTKVSEENDGCDLWRSQNIEWRSRKLLPVDLRATYSTERTEVQEPKARLTRHLIKEGIVDFQFDSLPTINTVYI</sequence>
<reference evidence="1 2" key="1">
    <citation type="submission" date="2017-12" db="EMBL/GenBank/DDBJ databases">
        <title>Comparative genomics of Botrytis spp.</title>
        <authorList>
            <person name="Valero-Jimenez C.A."/>
            <person name="Tapia P."/>
            <person name="Veloso J."/>
            <person name="Silva-Moreno E."/>
            <person name="Staats M."/>
            <person name="Valdes J.H."/>
            <person name="Van Kan J.A.L."/>
        </authorList>
    </citation>
    <scope>NUCLEOTIDE SEQUENCE [LARGE SCALE GENOMIC DNA]</scope>
    <source>
        <strain evidence="1 2">Bp0003</strain>
    </source>
</reference>
<dbReference type="Proteomes" id="UP000297910">
    <property type="component" value="Unassembled WGS sequence"/>
</dbReference>
<evidence type="ECO:0000313" key="1">
    <source>
        <dbReference type="EMBL" id="TGO18949.1"/>
    </source>
</evidence>